<name>A0A432ZGL9_9GAMM</name>
<keyword evidence="3" id="KW-1185">Reference proteome</keyword>
<feature type="compositionally biased region" description="Low complexity" evidence="1">
    <location>
        <begin position="216"/>
        <end position="225"/>
    </location>
</feature>
<dbReference type="EMBL" id="PIQF01000001">
    <property type="protein sequence ID" value="RUO77069.1"/>
    <property type="molecule type" value="Genomic_DNA"/>
</dbReference>
<comment type="caution">
    <text evidence="2">The sequence shown here is derived from an EMBL/GenBank/DDBJ whole genome shotgun (WGS) entry which is preliminary data.</text>
</comment>
<keyword evidence="2" id="KW-0969">Cilium</keyword>
<proteinExistence type="predicted"/>
<feature type="region of interest" description="Disordered" evidence="1">
    <location>
        <begin position="196"/>
        <end position="225"/>
    </location>
</feature>
<organism evidence="2 3">
    <name type="scientific">Idiomarina seosinensis</name>
    <dbReference type="NCBI Taxonomy" id="281739"/>
    <lineage>
        <taxon>Bacteria</taxon>
        <taxon>Pseudomonadati</taxon>
        <taxon>Pseudomonadota</taxon>
        <taxon>Gammaproteobacteria</taxon>
        <taxon>Alteromonadales</taxon>
        <taxon>Idiomarinaceae</taxon>
        <taxon>Idiomarina</taxon>
    </lineage>
</organism>
<gene>
    <name evidence="2" type="ORF">CWI81_00760</name>
</gene>
<keyword evidence="2" id="KW-0966">Cell projection</keyword>
<dbReference type="AlphaFoldDB" id="A0A432ZGL9"/>
<sequence>MELNQLLQQLLAQTGGKPGAGSNAPLTDLSKVVNAESAKTLMQVLTRAAGLPASSVQQAPPAQLPTLPVQLSITPAKPATQTPAQLTLTVVPPKAPTATAAKTNTQPVSIQIPVTKQQLSQLQTLLPATSGPTTISPKTTQQPMVLVVQPSPKQSPQQSITLQLINPKAPQKPVTIELPTSQLSKPLAQAAIASTKPTVPPLATPTETRQRPAPPQSSSQPIAAGVIQKQAQQITPQQFRQVIQQVVRGELQLTSPTAPSQPQNPQQAISRVLQAVMQQLPAAESMQQPQALKQWVNDWFAAKPVTSTSAQQMGNLGKMLMMLLGFAMQQPKANAAATTTTPLSAQQQNTVGQLTQALLDQVLRPAPRLAGEQAFSGEVRERINQLLQQLPATQLQRLMQLFTASVNSAQTSQARLADSAGTQPEYFVLLPGSQQNPNQQHELLIRREHERSKDDESSRTVWLFTLRFELQEHGPLLVKGRYHPAGTRVDFYTESDSAERAVQQQMEKLETRFAELEVNGLNLTVQKGKVPDTLAKQQSGIIRVTV</sequence>
<dbReference type="RefSeq" id="WP_157983284.1">
    <property type="nucleotide sequence ID" value="NZ_PIQF01000001.1"/>
</dbReference>
<dbReference type="Proteomes" id="UP000287908">
    <property type="component" value="Unassembled WGS sequence"/>
</dbReference>
<reference evidence="2 3" key="1">
    <citation type="journal article" date="2011" name="Front. Microbiol.">
        <title>Genomic signatures of strain selection and enhancement in Bacillus atrophaeus var. globigii, a historical biowarfare simulant.</title>
        <authorList>
            <person name="Gibbons H.S."/>
            <person name="Broomall S.M."/>
            <person name="McNew L.A."/>
            <person name="Daligault H."/>
            <person name="Chapman C."/>
            <person name="Bruce D."/>
            <person name="Karavis M."/>
            <person name="Krepps M."/>
            <person name="McGregor P.A."/>
            <person name="Hong C."/>
            <person name="Park K.H."/>
            <person name="Akmal A."/>
            <person name="Feldman A."/>
            <person name="Lin J.S."/>
            <person name="Chang W.E."/>
            <person name="Higgs B.W."/>
            <person name="Demirev P."/>
            <person name="Lindquist J."/>
            <person name="Liem A."/>
            <person name="Fochler E."/>
            <person name="Read T.D."/>
            <person name="Tapia R."/>
            <person name="Johnson S."/>
            <person name="Bishop-Lilly K.A."/>
            <person name="Detter C."/>
            <person name="Han C."/>
            <person name="Sozhamannan S."/>
            <person name="Rosenzweig C.N."/>
            <person name="Skowronski E.W."/>
        </authorList>
    </citation>
    <scope>NUCLEOTIDE SEQUENCE [LARGE SCALE GENOMIC DNA]</scope>
    <source>
        <strain evidence="2 3">CL-SP19</strain>
    </source>
</reference>
<evidence type="ECO:0000313" key="2">
    <source>
        <dbReference type="EMBL" id="RUO77069.1"/>
    </source>
</evidence>
<evidence type="ECO:0000256" key="1">
    <source>
        <dbReference type="SAM" id="MobiDB-lite"/>
    </source>
</evidence>
<keyword evidence="2" id="KW-0282">Flagellum</keyword>
<accession>A0A432ZGL9</accession>
<dbReference type="OrthoDB" id="6235663at2"/>
<evidence type="ECO:0000313" key="3">
    <source>
        <dbReference type="Proteomes" id="UP000287908"/>
    </source>
</evidence>
<protein>
    <submittedName>
        <fullName evidence="2">Flagellar hook-length control protein FliK</fullName>
    </submittedName>
</protein>